<dbReference type="Proteomes" id="UP000321577">
    <property type="component" value="Unassembled WGS sequence"/>
</dbReference>
<dbReference type="InterPro" id="IPR036278">
    <property type="entry name" value="Sialidase_sf"/>
</dbReference>
<sequence>MTSHLPKLSLLLALTFLSEPSKADAQAKPLAQDHTIVFHNPDPERYVEGPGLVKLDDGALLAVVPVVPREEWSVERRATQSRTHILRSMDGGQSWQQSSELPYYSAAPWVHQGTLYLFANKGGTKSRNDDLLLLKSADGGKTWSEPVTLFKGHFWNCHTGMVQRDNHLYWATDDLSLGKNRGPRVIAGDLSGDVMNPSAWRLSEPVPFPGVPDALTNPKFAELTSQYLEPNVIDVQGQLRVMMTVKPKRQSTAGLGAVLDFEDKGGPIDLKFTQYHPMQGGQLKFCIIRDEKSKMFWATANIVVDSQGAFDWYRKGEKSGNVRYASGVGGNDRRFLMLMYGLDGMNWFQAGCVAQAGKVSQSFMYARPVIDGDDLAIIARSSINAPNQHDADYATFHRVKNFRSLALKLTPEPEN</sequence>
<keyword evidence="3" id="KW-1185">Reference proteome</keyword>
<comment type="caution">
    <text evidence="2">The sequence shown here is derived from an EMBL/GenBank/DDBJ whole genome shotgun (WGS) entry which is preliminary data.</text>
</comment>
<dbReference type="CDD" id="cd15482">
    <property type="entry name" value="Sialidase_non-viral"/>
    <property type="match status" value="1"/>
</dbReference>
<dbReference type="AlphaFoldDB" id="A0A512MA66"/>
<organism evidence="2 3">
    <name type="scientific">Brevifollis gellanilyticus</name>
    <dbReference type="NCBI Taxonomy" id="748831"/>
    <lineage>
        <taxon>Bacteria</taxon>
        <taxon>Pseudomonadati</taxon>
        <taxon>Verrucomicrobiota</taxon>
        <taxon>Verrucomicrobiia</taxon>
        <taxon>Verrucomicrobiales</taxon>
        <taxon>Verrucomicrobiaceae</taxon>
    </lineage>
</organism>
<evidence type="ECO:0000313" key="2">
    <source>
        <dbReference type="EMBL" id="GEP43622.1"/>
    </source>
</evidence>
<name>A0A512MA66_9BACT</name>
<accession>A0A512MA66</accession>
<dbReference type="EMBL" id="BKAG01000019">
    <property type="protein sequence ID" value="GEP43622.1"/>
    <property type="molecule type" value="Genomic_DNA"/>
</dbReference>
<proteinExistence type="predicted"/>
<protein>
    <recommendedName>
        <fullName evidence="4">Sialidase domain-containing protein</fullName>
    </recommendedName>
</protein>
<evidence type="ECO:0008006" key="4">
    <source>
        <dbReference type="Google" id="ProtNLM"/>
    </source>
</evidence>
<dbReference type="SUPFAM" id="SSF50939">
    <property type="entry name" value="Sialidases"/>
    <property type="match status" value="1"/>
</dbReference>
<keyword evidence="1" id="KW-0732">Signal</keyword>
<gene>
    <name evidence="2" type="ORF">BGE01nite_29130</name>
</gene>
<dbReference type="Gene3D" id="2.120.10.10">
    <property type="match status" value="1"/>
</dbReference>
<feature type="chain" id="PRO_5022161561" description="Sialidase domain-containing protein" evidence="1">
    <location>
        <begin position="24"/>
        <end position="415"/>
    </location>
</feature>
<evidence type="ECO:0000256" key="1">
    <source>
        <dbReference type="SAM" id="SignalP"/>
    </source>
</evidence>
<dbReference type="RefSeq" id="WP_146851193.1">
    <property type="nucleotide sequence ID" value="NZ_BKAG01000019.1"/>
</dbReference>
<dbReference type="OrthoDB" id="9764804at2"/>
<evidence type="ECO:0000313" key="3">
    <source>
        <dbReference type="Proteomes" id="UP000321577"/>
    </source>
</evidence>
<feature type="signal peptide" evidence="1">
    <location>
        <begin position="1"/>
        <end position="23"/>
    </location>
</feature>
<reference evidence="2 3" key="1">
    <citation type="submission" date="2019-07" db="EMBL/GenBank/DDBJ databases">
        <title>Whole genome shotgun sequence of Brevifollis gellanilyticus NBRC 108608.</title>
        <authorList>
            <person name="Hosoyama A."/>
            <person name="Uohara A."/>
            <person name="Ohji S."/>
            <person name="Ichikawa N."/>
        </authorList>
    </citation>
    <scope>NUCLEOTIDE SEQUENCE [LARGE SCALE GENOMIC DNA]</scope>
    <source>
        <strain evidence="2 3">NBRC 108608</strain>
    </source>
</reference>